<comment type="caution">
    <text evidence="1">The sequence shown here is derived from an EMBL/GenBank/DDBJ whole genome shotgun (WGS) entry which is preliminary data.</text>
</comment>
<sequence>MKRKVWIPMTVIAAMLLIPVPLRYKDGGSVCFKAVLYDVTRFHQLDLDSQTGYDDGWRIRILGIPVYDDREEPDTKEADMAEHEAPPRGQPAAYDPILEEYSQMVQNDFYVDLRDSELYESSFGEHISMEIRTHEQDIYYALYDIDGNGTQELLIAGGEYGTVSPVFTPWNYDLYGWNGTHAVRIFPEMEFGYRTNFSLYENGVIEVFYSSSAEESGTDLYKISDDGVNAMRIDSFTSTARLEGETPVFTYMQNGTEISEEEYHARIQAYEIPLSEAPEWIQIQ</sequence>
<dbReference type="EMBL" id="JACRTJ010000002">
    <property type="protein sequence ID" value="MBC8597780.1"/>
    <property type="molecule type" value="Genomic_DNA"/>
</dbReference>
<reference evidence="1 2" key="1">
    <citation type="submission" date="2020-08" db="EMBL/GenBank/DDBJ databases">
        <title>Genome public.</title>
        <authorList>
            <person name="Liu C."/>
            <person name="Sun Q."/>
        </authorList>
    </citation>
    <scope>NUCLEOTIDE SEQUENCE [LARGE SCALE GENOMIC DNA]</scope>
    <source>
        <strain evidence="1 2">BX10</strain>
    </source>
</reference>
<organism evidence="1 2">
    <name type="scientific">Enterocloster hominis</name>
    <name type="common">ex Liu et al. 2021</name>
    <dbReference type="NCBI Taxonomy" id="2763663"/>
    <lineage>
        <taxon>Bacteria</taxon>
        <taxon>Bacillati</taxon>
        <taxon>Bacillota</taxon>
        <taxon>Clostridia</taxon>
        <taxon>Lachnospirales</taxon>
        <taxon>Lachnospiraceae</taxon>
        <taxon>Enterocloster</taxon>
    </lineage>
</organism>
<evidence type="ECO:0000313" key="2">
    <source>
        <dbReference type="Proteomes" id="UP000647491"/>
    </source>
</evidence>
<gene>
    <name evidence="1" type="ORF">H8708_00780</name>
</gene>
<name>A0ABR7NNT6_9FIRM</name>
<evidence type="ECO:0000313" key="1">
    <source>
        <dbReference type="EMBL" id="MBC8597780.1"/>
    </source>
</evidence>
<dbReference type="Proteomes" id="UP000647491">
    <property type="component" value="Unassembled WGS sequence"/>
</dbReference>
<proteinExistence type="predicted"/>
<accession>A0ABR7NNT6</accession>
<keyword evidence="2" id="KW-1185">Reference proteome</keyword>
<dbReference type="RefSeq" id="WP_262426668.1">
    <property type="nucleotide sequence ID" value="NZ_JACRTJ010000002.1"/>
</dbReference>
<protein>
    <submittedName>
        <fullName evidence="1">Uncharacterized protein</fullName>
    </submittedName>
</protein>